<evidence type="ECO:0008006" key="3">
    <source>
        <dbReference type="Google" id="ProtNLM"/>
    </source>
</evidence>
<accession>A0ABD6A3Q8</accession>
<comment type="caution">
    <text evidence="1">The sequence shown here is derived from an EMBL/GenBank/DDBJ whole genome shotgun (WGS) entry which is preliminary data.</text>
</comment>
<evidence type="ECO:0000313" key="2">
    <source>
        <dbReference type="Proteomes" id="UP001596434"/>
    </source>
</evidence>
<gene>
    <name evidence="1" type="ORF">ACFQKE_18095</name>
</gene>
<dbReference type="Proteomes" id="UP001596434">
    <property type="component" value="Unassembled WGS sequence"/>
</dbReference>
<dbReference type="AlphaFoldDB" id="A0ABD6A3Q8"/>
<evidence type="ECO:0000313" key="1">
    <source>
        <dbReference type="EMBL" id="MFC7257174.1"/>
    </source>
</evidence>
<dbReference type="RefSeq" id="WP_340696226.1">
    <property type="nucleotide sequence ID" value="NZ_JBHTAT010000004.1"/>
</dbReference>
<dbReference type="EMBL" id="JBHTAT010000004">
    <property type="protein sequence ID" value="MFC7257174.1"/>
    <property type="molecule type" value="Genomic_DNA"/>
</dbReference>
<name>A0ABD6A3Q8_9EURY</name>
<reference evidence="1 2" key="1">
    <citation type="journal article" date="2019" name="Int. J. Syst. Evol. Microbiol.">
        <title>The Global Catalogue of Microorganisms (GCM) 10K type strain sequencing project: providing services to taxonomists for standard genome sequencing and annotation.</title>
        <authorList>
            <consortium name="The Broad Institute Genomics Platform"/>
            <consortium name="The Broad Institute Genome Sequencing Center for Infectious Disease"/>
            <person name="Wu L."/>
            <person name="Ma J."/>
        </authorList>
    </citation>
    <scope>NUCLEOTIDE SEQUENCE [LARGE SCALE GENOMIC DNA]</scope>
    <source>
        <strain evidence="1 2">GX21</strain>
    </source>
</reference>
<sequence>MYNDEWEPVMTADSMKEKVGEFARLARKRADEQGKDIGDVVHNLTHDSYLMKHTTSDVLKELQELDDAYPDAFYNGAANEHLMEYAEQDVNFEFWYDYLYMFLAAGLEWAVLEEVKESTMNVES</sequence>
<protein>
    <recommendedName>
        <fullName evidence="3">Phage protein</fullName>
    </recommendedName>
</protein>
<proteinExistence type="predicted"/>
<organism evidence="1 2">
    <name type="scientific">Haloplanus litoreus</name>
    <dbReference type="NCBI Taxonomy" id="767515"/>
    <lineage>
        <taxon>Archaea</taxon>
        <taxon>Methanobacteriati</taxon>
        <taxon>Methanobacteriota</taxon>
        <taxon>Stenosarchaea group</taxon>
        <taxon>Halobacteria</taxon>
        <taxon>Halobacteriales</taxon>
        <taxon>Haloferacaceae</taxon>
        <taxon>Haloplanus</taxon>
    </lineage>
</organism>
<keyword evidence="2" id="KW-1185">Reference proteome</keyword>
<dbReference type="GeneID" id="96955466"/>